<feature type="transmembrane region" description="Helical" evidence="5">
    <location>
        <begin position="522"/>
        <end position="540"/>
    </location>
</feature>
<dbReference type="InterPro" id="IPR011701">
    <property type="entry name" value="MFS"/>
</dbReference>
<feature type="transmembrane region" description="Helical" evidence="5">
    <location>
        <begin position="358"/>
        <end position="376"/>
    </location>
</feature>
<evidence type="ECO:0000256" key="1">
    <source>
        <dbReference type="ARBA" id="ARBA00004141"/>
    </source>
</evidence>
<dbReference type="PANTHER" id="PTHR23501">
    <property type="entry name" value="MAJOR FACILITATOR SUPERFAMILY"/>
    <property type="match status" value="1"/>
</dbReference>
<evidence type="ECO:0000313" key="8">
    <source>
        <dbReference type="Proteomes" id="UP001303115"/>
    </source>
</evidence>
<keyword evidence="4 5" id="KW-0472">Membrane</keyword>
<evidence type="ECO:0000313" key="7">
    <source>
        <dbReference type="EMBL" id="KAK4032521.1"/>
    </source>
</evidence>
<dbReference type="GO" id="GO:0022857">
    <property type="term" value="F:transmembrane transporter activity"/>
    <property type="evidence" value="ECO:0007669"/>
    <property type="project" value="InterPro"/>
</dbReference>
<dbReference type="PROSITE" id="PS50850">
    <property type="entry name" value="MFS"/>
    <property type="match status" value="1"/>
</dbReference>
<evidence type="ECO:0000259" key="6">
    <source>
        <dbReference type="PROSITE" id="PS50850"/>
    </source>
</evidence>
<feature type="transmembrane region" description="Helical" evidence="5">
    <location>
        <begin position="273"/>
        <end position="292"/>
    </location>
</feature>
<protein>
    <submittedName>
        <fullName evidence="7">Major facilitator superfamily transporter</fullName>
    </submittedName>
</protein>
<name>A0AAN6P689_9PEZI</name>
<dbReference type="AlphaFoldDB" id="A0AAN6P689"/>
<feature type="transmembrane region" description="Helical" evidence="5">
    <location>
        <begin position="79"/>
        <end position="97"/>
    </location>
</feature>
<evidence type="ECO:0000256" key="4">
    <source>
        <dbReference type="ARBA" id="ARBA00023136"/>
    </source>
</evidence>
<evidence type="ECO:0000256" key="3">
    <source>
        <dbReference type="ARBA" id="ARBA00022989"/>
    </source>
</evidence>
<feature type="transmembrane region" description="Helical" evidence="5">
    <location>
        <begin position="242"/>
        <end position="261"/>
    </location>
</feature>
<accession>A0AAN6P689</accession>
<feature type="transmembrane region" description="Helical" evidence="5">
    <location>
        <begin position="141"/>
        <end position="159"/>
    </location>
</feature>
<keyword evidence="3 5" id="KW-1133">Transmembrane helix</keyword>
<dbReference type="InterPro" id="IPR020846">
    <property type="entry name" value="MFS_dom"/>
</dbReference>
<dbReference type="PRINTS" id="PR01036">
    <property type="entry name" value="TCRTETB"/>
</dbReference>
<keyword evidence="2 5" id="KW-0812">Transmembrane</keyword>
<feature type="transmembrane region" description="Helical" evidence="5">
    <location>
        <begin position="41"/>
        <end position="67"/>
    </location>
</feature>
<dbReference type="Gene3D" id="1.20.1250.20">
    <property type="entry name" value="MFS general substrate transporter like domains"/>
    <property type="match status" value="1"/>
</dbReference>
<feature type="transmembrane region" description="Helical" evidence="5">
    <location>
        <begin position="166"/>
        <end position="185"/>
    </location>
</feature>
<keyword evidence="8" id="KW-1185">Reference proteome</keyword>
<feature type="domain" description="Major facilitator superfamily (MFS) profile" evidence="6">
    <location>
        <begin position="44"/>
        <end position="545"/>
    </location>
</feature>
<reference evidence="8" key="1">
    <citation type="journal article" date="2023" name="Mol. Phylogenet. Evol.">
        <title>Genome-scale phylogeny and comparative genomics of the fungal order Sordariales.</title>
        <authorList>
            <person name="Hensen N."/>
            <person name="Bonometti L."/>
            <person name="Westerberg I."/>
            <person name="Brannstrom I.O."/>
            <person name="Guillou S."/>
            <person name="Cros-Aarteil S."/>
            <person name="Calhoun S."/>
            <person name="Haridas S."/>
            <person name="Kuo A."/>
            <person name="Mondo S."/>
            <person name="Pangilinan J."/>
            <person name="Riley R."/>
            <person name="LaButti K."/>
            <person name="Andreopoulos B."/>
            <person name="Lipzen A."/>
            <person name="Chen C."/>
            <person name="Yan M."/>
            <person name="Daum C."/>
            <person name="Ng V."/>
            <person name="Clum A."/>
            <person name="Steindorff A."/>
            <person name="Ohm R.A."/>
            <person name="Martin F."/>
            <person name="Silar P."/>
            <person name="Natvig D.O."/>
            <person name="Lalanne C."/>
            <person name="Gautier V."/>
            <person name="Ament-Velasquez S.L."/>
            <person name="Kruys A."/>
            <person name="Hutchinson M.I."/>
            <person name="Powell A.J."/>
            <person name="Barry K."/>
            <person name="Miller A.N."/>
            <person name="Grigoriev I.V."/>
            <person name="Debuchy R."/>
            <person name="Gladieux P."/>
            <person name="Hiltunen Thoren M."/>
            <person name="Johannesson H."/>
        </authorList>
    </citation>
    <scope>NUCLEOTIDE SEQUENCE [LARGE SCALE GENOMIC DNA]</scope>
    <source>
        <strain evidence="8">CBS 284.82</strain>
    </source>
</reference>
<comment type="subcellular location">
    <subcellularLocation>
        <location evidence="1">Membrane</location>
        <topology evidence="1">Multi-pass membrane protein</topology>
    </subcellularLocation>
</comment>
<feature type="transmembrane region" description="Helical" evidence="5">
    <location>
        <begin position="316"/>
        <end position="338"/>
    </location>
</feature>
<feature type="transmembrane region" description="Helical" evidence="5">
    <location>
        <begin position="109"/>
        <end position="135"/>
    </location>
</feature>
<proteinExistence type="predicted"/>
<comment type="caution">
    <text evidence="7">The sequence shown here is derived from an EMBL/GenBank/DDBJ whole genome shotgun (WGS) entry which is preliminary data.</text>
</comment>
<dbReference type="InterPro" id="IPR036259">
    <property type="entry name" value="MFS_trans_sf"/>
</dbReference>
<dbReference type="Proteomes" id="UP001303115">
    <property type="component" value="Unassembled WGS sequence"/>
</dbReference>
<organism evidence="7 8">
    <name type="scientific">Parachaetomium inaequale</name>
    <dbReference type="NCBI Taxonomy" id="2588326"/>
    <lineage>
        <taxon>Eukaryota</taxon>
        <taxon>Fungi</taxon>
        <taxon>Dikarya</taxon>
        <taxon>Ascomycota</taxon>
        <taxon>Pezizomycotina</taxon>
        <taxon>Sordariomycetes</taxon>
        <taxon>Sordariomycetidae</taxon>
        <taxon>Sordariales</taxon>
        <taxon>Chaetomiaceae</taxon>
        <taxon>Parachaetomium</taxon>
    </lineage>
</organism>
<dbReference type="PANTHER" id="PTHR23501:SF43">
    <property type="entry name" value="MULTIDRUG TRANSPORTER, PUTATIVE (AFU_ORTHOLOGUE AFUA_6G03040)-RELATED"/>
    <property type="match status" value="1"/>
</dbReference>
<evidence type="ECO:0000256" key="5">
    <source>
        <dbReference type="SAM" id="Phobius"/>
    </source>
</evidence>
<feature type="transmembrane region" description="Helical" evidence="5">
    <location>
        <begin position="383"/>
        <end position="403"/>
    </location>
</feature>
<dbReference type="GO" id="GO:0005886">
    <property type="term" value="C:plasma membrane"/>
    <property type="evidence" value="ECO:0007669"/>
    <property type="project" value="TreeGrafter"/>
</dbReference>
<dbReference type="EMBL" id="MU854599">
    <property type="protein sequence ID" value="KAK4032521.1"/>
    <property type="molecule type" value="Genomic_DNA"/>
</dbReference>
<evidence type="ECO:0000256" key="2">
    <source>
        <dbReference type="ARBA" id="ARBA00022692"/>
    </source>
</evidence>
<dbReference type="Pfam" id="PF07690">
    <property type="entry name" value="MFS_1"/>
    <property type="match status" value="1"/>
</dbReference>
<dbReference type="SUPFAM" id="SSF103473">
    <property type="entry name" value="MFS general substrate transporter"/>
    <property type="match status" value="1"/>
</dbReference>
<feature type="transmembrane region" description="Helical" evidence="5">
    <location>
        <begin position="197"/>
        <end position="221"/>
    </location>
</feature>
<gene>
    <name evidence="7" type="ORF">C8A01DRAFT_50697</name>
</gene>
<feature type="transmembrane region" description="Helical" evidence="5">
    <location>
        <begin position="415"/>
        <end position="436"/>
    </location>
</feature>
<sequence>MEMASKTMNETPAFTNREIHNAEDVDLDQTKPKLYPKGWRLHALTAGLCLSMLLSTLETTIVSTSLVSIVNDLQGFSQAGWVVTAYFLTYTGFLVIYAKLSDIFGTKLLILCAVTLFAVFSIACGVCNTMLQLIIFRAIQGIGGSGIYSLVTVMTPLMVPPAKYPTYVAIISSVFAISSVLGPLLGGAISDHTTWRWVFWLNGPGGALALVLLTISIPFSFPYPGPARFFSTLVSEKAWKRVDYLGAFASLAASILLVFALEQAGVEYPWKSAPIIVSFVLSGIFWIVFVVWERGLSLKNSVCEPMFPWSLACNRFVLGLLLNAFLTGFPFMSAIITIPQRFQVVNGTTAVDAGIRMLPLLLCSPIATILASLLLSKLRLAPLYVLLAGCSLQTLGVGLFSSLDSSDLNVPAFQYGYQVIMGCGFGLNLSTVLMMVPLVVKQRDMPVTMGAATQIRVLGGTIGLAICSALLSNHVASQISFLTPDQQAALLQSSQNIRRLPLELQVRIRQVYATGYNQQMRVMLYFCIASLVSLSFLVEWPPRRLQTTEDGEIAAPRK</sequence>